<dbReference type="PANTHER" id="PTHR32325">
    <property type="entry name" value="BETA-ELIMINATING LYASE-LIKE PROTEIN-RELATED"/>
    <property type="match status" value="1"/>
</dbReference>
<proteinExistence type="inferred from homology"/>
<dbReference type="Pfam" id="PF01212">
    <property type="entry name" value="Beta_elim_lyase"/>
    <property type="match status" value="1"/>
</dbReference>
<sequence length="459" mass="49642">MVAYKSKVVERIQLPSRERRATALEEAGYNVFELSADDVFIDLLTDSGTGAMSDDQWAALMRGDEAYAGSSSFDRLESAVADVMGFEHVVPTHQGRGAENVLYGTLLSEGDVALNNTHFDTTRAHVSNQGADPVDCPVPAAHDPEANEPFKGNFSLERARAVVDEVGAERVPLVILTVTNNSAAGQPVSVENTRRVRAFADEIDAAFVIDACRFAENASFVTRREDEYADATVAEVAREQLGYADALVMSGKKDGLVNVGGFVATDDEELFERCKQRAILYEGFPTYGGMAGRDVAAMAVGLREAVEESYVEDRVEQVRELGAMLEEAGLPVYEPVGGHAVYLDAGATFPGIPADEFPGQALVCELYREGGVRGVELGSFAFPETDRPELVRLAVPRRTYHREHFEHVVETAAAVLERREEVSGLEIVSDPAVPELRHFSAALEPVSAEAPTAVDGGLE</sequence>
<evidence type="ECO:0000259" key="5">
    <source>
        <dbReference type="Pfam" id="PF01212"/>
    </source>
</evidence>
<evidence type="ECO:0000256" key="4">
    <source>
        <dbReference type="ARBA" id="ARBA00023239"/>
    </source>
</evidence>
<comment type="similarity">
    <text evidence="2">Belongs to the beta-eliminating lyase family.</text>
</comment>
<dbReference type="AlphaFoldDB" id="A0A9Q4L6C5"/>
<keyword evidence="3" id="KW-0663">Pyridoxal phosphate</keyword>
<dbReference type="RefSeq" id="WP_277523327.1">
    <property type="nucleotide sequence ID" value="NZ_JAMQOT010000006.1"/>
</dbReference>
<evidence type="ECO:0000256" key="1">
    <source>
        <dbReference type="ARBA" id="ARBA00001933"/>
    </source>
</evidence>
<dbReference type="InterPro" id="IPR018176">
    <property type="entry name" value="Tryptophanase_CS"/>
</dbReference>
<dbReference type="InterPro" id="IPR001597">
    <property type="entry name" value="ArAA_b-elim_lyase/Thr_aldolase"/>
</dbReference>
<dbReference type="PANTHER" id="PTHR32325:SF4">
    <property type="entry name" value="TRYPTOPHANASE"/>
    <property type="match status" value="1"/>
</dbReference>
<dbReference type="GO" id="GO:0016830">
    <property type="term" value="F:carbon-carbon lyase activity"/>
    <property type="evidence" value="ECO:0007669"/>
    <property type="project" value="InterPro"/>
</dbReference>
<dbReference type="Gene3D" id="3.90.1150.10">
    <property type="entry name" value="Aspartate Aminotransferase, domain 1"/>
    <property type="match status" value="1"/>
</dbReference>
<dbReference type="Proteomes" id="UP001154061">
    <property type="component" value="Unassembled WGS sequence"/>
</dbReference>
<dbReference type="NCBIfam" id="NF009709">
    <property type="entry name" value="PRK13238.1"/>
    <property type="match status" value="1"/>
</dbReference>
<dbReference type="InterPro" id="IPR015421">
    <property type="entry name" value="PyrdxlP-dep_Trfase_major"/>
</dbReference>
<gene>
    <name evidence="6" type="ORF">NDI89_17430</name>
</gene>
<keyword evidence="4" id="KW-0456">Lyase</keyword>
<comment type="caution">
    <text evidence="6">The sequence shown here is derived from an EMBL/GenBank/DDBJ whole genome shotgun (WGS) entry which is preliminary data.</text>
</comment>
<dbReference type="PIRSF" id="PIRSF001386">
    <property type="entry name" value="Trpase"/>
    <property type="match status" value="1"/>
</dbReference>
<keyword evidence="7" id="KW-1185">Reference proteome</keyword>
<evidence type="ECO:0000313" key="7">
    <source>
        <dbReference type="Proteomes" id="UP001154061"/>
    </source>
</evidence>
<comment type="cofactor">
    <cofactor evidence="1">
        <name>pyridoxal 5'-phosphate</name>
        <dbReference type="ChEBI" id="CHEBI:597326"/>
    </cofactor>
</comment>
<protein>
    <submittedName>
        <fullName evidence="6">Tryptophanase</fullName>
    </submittedName>
</protein>
<dbReference type="InterPro" id="IPR011166">
    <property type="entry name" value="Beta-eliminating_lyase"/>
</dbReference>
<dbReference type="PROSITE" id="PS00853">
    <property type="entry name" value="BETA_ELIM_LYASE"/>
    <property type="match status" value="1"/>
</dbReference>
<reference evidence="6" key="1">
    <citation type="submission" date="2022-06" db="EMBL/GenBank/DDBJ databases">
        <title>Natrinema sp. a new haloarchaeum isolate from saline soil.</title>
        <authorList>
            <person name="Strakova D."/>
            <person name="Galisteo C."/>
            <person name="Sanchez-Porro C."/>
            <person name="Ventosa A."/>
        </authorList>
    </citation>
    <scope>NUCLEOTIDE SEQUENCE</scope>
    <source>
        <strain evidence="6">S1CR25-10</strain>
    </source>
</reference>
<dbReference type="SUPFAM" id="SSF53383">
    <property type="entry name" value="PLP-dependent transferases"/>
    <property type="match status" value="1"/>
</dbReference>
<dbReference type="GO" id="GO:0009072">
    <property type="term" value="P:aromatic amino acid metabolic process"/>
    <property type="evidence" value="ECO:0007669"/>
    <property type="project" value="InterPro"/>
</dbReference>
<name>A0A9Q4L6C5_9EURY</name>
<evidence type="ECO:0000256" key="2">
    <source>
        <dbReference type="ARBA" id="ARBA00009721"/>
    </source>
</evidence>
<evidence type="ECO:0000313" key="6">
    <source>
        <dbReference type="EMBL" id="MDF9747372.1"/>
    </source>
</evidence>
<evidence type="ECO:0000256" key="3">
    <source>
        <dbReference type="ARBA" id="ARBA00022898"/>
    </source>
</evidence>
<dbReference type="EMBL" id="JAMQOT010000006">
    <property type="protein sequence ID" value="MDF9747372.1"/>
    <property type="molecule type" value="Genomic_DNA"/>
</dbReference>
<organism evidence="6 7">
    <name type="scientific">Natrinema salsiterrestre</name>
    <dbReference type="NCBI Taxonomy" id="2950540"/>
    <lineage>
        <taxon>Archaea</taxon>
        <taxon>Methanobacteriati</taxon>
        <taxon>Methanobacteriota</taxon>
        <taxon>Stenosarchaea group</taxon>
        <taxon>Halobacteria</taxon>
        <taxon>Halobacteriales</taxon>
        <taxon>Natrialbaceae</taxon>
        <taxon>Natrinema</taxon>
    </lineage>
</organism>
<feature type="domain" description="Aromatic amino acid beta-eliminating lyase/threonine aldolase" evidence="5">
    <location>
        <begin position="42"/>
        <end position="409"/>
    </location>
</feature>
<accession>A0A9Q4L6C5</accession>
<dbReference type="InterPro" id="IPR015424">
    <property type="entry name" value="PyrdxlP-dep_Trfase"/>
</dbReference>
<dbReference type="InterPro" id="IPR015422">
    <property type="entry name" value="PyrdxlP-dep_Trfase_small"/>
</dbReference>
<dbReference type="Gene3D" id="3.40.640.10">
    <property type="entry name" value="Type I PLP-dependent aspartate aminotransferase-like (Major domain)"/>
    <property type="match status" value="1"/>
</dbReference>